<evidence type="ECO:0000313" key="15">
    <source>
        <dbReference type="Proteomes" id="UP000323521"/>
    </source>
</evidence>
<name>A0A3G1L208_FORW1</name>
<dbReference type="GO" id="GO:0016887">
    <property type="term" value="F:ATP hydrolysis activity"/>
    <property type="evidence" value="ECO:0007669"/>
    <property type="project" value="RHEA"/>
</dbReference>
<dbReference type="PROSITE" id="PS51199">
    <property type="entry name" value="SF4_HELICASE"/>
    <property type="match status" value="1"/>
</dbReference>
<dbReference type="GO" id="GO:0042802">
    <property type="term" value="F:identical protein binding"/>
    <property type="evidence" value="ECO:0007669"/>
    <property type="project" value="UniProtKB-ARBA"/>
</dbReference>
<dbReference type="GO" id="GO:0043139">
    <property type="term" value="F:5'-3' DNA helicase activity"/>
    <property type="evidence" value="ECO:0007669"/>
    <property type="project" value="UniProtKB-EC"/>
</dbReference>
<dbReference type="SUPFAM" id="SSF48024">
    <property type="entry name" value="N-terminal domain of DnaB helicase"/>
    <property type="match status" value="1"/>
</dbReference>
<dbReference type="InterPro" id="IPR036185">
    <property type="entry name" value="DNA_heli_DnaB-like_N_sf"/>
</dbReference>
<dbReference type="CDD" id="cd00984">
    <property type="entry name" value="DnaB_C"/>
    <property type="match status" value="1"/>
</dbReference>
<keyword evidence="4 12" id="KW-0547">Nucleotide-binding</keyword>
<dbReference type="GO" id="GO:0006269">
    <property type="term" value="P:DNA replication, synthesis of primer"/>
    <property type="evidence" value="ECO:0007669"/>
    <property type="project" value="UniProtKB-UniRule"/>
</dbReference>
<dbReference type="Gene3D" id="3.40.50.300">
    <property type="entry name" value="P-loop containing nucleotide triphosphate hydrolases"/>
    <property type="match status" value="1"/>
</dbReference>
<dbReference type="NCBIfam" id="NF004384">
    <property type="entry name" value="PRK05748.1"/>
    <property type="match status" value="1"/>
</dbReference>
<evidence type="ECO:0000256" key="11">
    <source>
        <dbReference type="NCBIfam" id="TIGR00665"/>
    </source>
</evidence>
<keyword evidence="7 12" id="KW-0067">ATP-binding</keyword>
<dbReference type="PANTHER" id="PTHR30153">
    <property type="entry name" value="REPLICATIVE DNA HELICASE DNAB"/>
    <property type="match status" value="1"/>
</dbReference>
<evidence type="ECO:0000256" key="1">
    <source>
        <dbReference type="ARBA" id="ARBA00008428"/>
    </source>
</evidence>
<dbReference type="GO" id="GO:1990077">
    <property type="term" value="C:primosome complex"/>
    <property type="evidence" value="ECO:0007669"/>
    <property type="project" value="UniProtKB-UniRule"/>
</dbReference>
<keyword evidence="2 12" id="KW-0639">Primosome</keyword>
<dbReference type="FunFam" id="3.40.50.300:FF:000076">
    <property type="entry name" value="Replicative DNA helicase"/>
    <property type="match status" value="1"/>
</dbReference>
<dbReference type="Pfam" id="PF00772">
    <property type="entry name" value="DnaB"/>
    <property type="match status" value="1"/>
</dbReference>
<dbReference type="EC" id="5.6.2.3" evidence="11 12"/>
<evidence type="ECO:0000256" key="8">
    <source>
        <dbReference type="ARBA" id="ARBA00023125"/>
    </source>
</evidence>
<keyword evidence="5 12" id="KW-0378">Hydrolase</keyword>
<evidence type="ECO:0000256" key="6">
    <source>
        <dbReference type="ARBA" id="ARBA00022806"/>
    </source>
</evidence>
<dbReference type="GO" id="GO:0005829">
    <property type="term" value="C:cytosol"/>
    <property type="evidence" value="ECO:0007669"/>
    <property type="project" value="TreeGrafter"/>
</dbReference>
<evidence type="ECO:0000256" key="4">
    <source>
        <dbReference type="ARBA" id="ARBA00022741"/>
    </source>
</evidence>
<dbReference type="GO" id="GO:0005524">
    <property type="term" value="F:ATP binding"/>
    <property type="evidence" value="ECO:0007669"/>
    <property type="project" value="UniProtKB-UniRule"/>
</dbReference>
<dbReference type="InterPro" id="IPR007694">
    <property type="entry name" value="DNA_helicase_DnaB-like_C"/>
</dbReference>
<dbReference type="NCBIfam" id="TIGR00665">
    <property type="entry name" value="DnaB"/>
    <property type="match status" value="1"/>
</dbReference>
<proteinExistence type="inferred from homology"/>
<evidence type="ECO:0000256" key="2">
    <source>
        <dbReference type="ARBA" id="ARBA00022515"/>
    </source>
</evidence>
<protein>
    <recommendedName>
        <fullName evidence="11 12">Replicative DNA helicase</fullName>
        <ecNumber evidence="11 12">5.6.2.3</ecNumber>
    </recommendedName>
</protein>
<dbReference type="GO" id="GO:0003677">
    <property type="term" value="F:DNA binding"/>
    <property type="evidence" value="ECO:0007669"/>
    <property type="project" value="UniProtKB-UniRule"/>
</dbReference>
<comment type="function">
    <text evidence="12">The main replicative DNA helicase, it participates in initiation and elongation during chromosome replication. Travels ahead of the DNA replisome, separating dsDNA into templates for DNA synthesis. A processive ATP-dependent 5'-3' DNA helicase it has DNA-dependent ATPase activity.</text>
</comment>
<comment type="catalytic activity">
    <reaction evidence="10 12">
        <text>ATP + H2O = ADP + phosphate + H(+)</text>
        <dbReference type="Rhea" id="RHEA:13065"/>
        <dbReference type="ChEBI" id="CHEBI:15377"/>
        <dbReference type="ChEBI" id="CHEBI:15378"/>
        <dbReference type="ChEBI" id="CHEBI:30616"/>
        <dbReference type="ChEBI" id="CHEBI:43474"/>
        <dbReference type="ChEBI" id="CHEBI:456216"/>
        <dbReference type="EC" id="5.6.2.3"/>
    </reaction>
</comment>
<dbReference type="SUPFAM" id="SSF52540">
    <property type="entry name" value="P-loop containing nucleoside triphosphate hydrolases"/>
    <property type="match status" value="1"/>
</dbReference>
<keyword evidence="8 12" id="KW-0238">DNA-binding</keyword>
<evidence type="ECO:0000256" key="3">
    <source>
        <dbReference type="ARBA" id="ARBA00022705"/>
    </source>
</evidence>
<accession>A0A3G1L208</accession>
<dbReference type="Proteomes" id="UP000323521">
    <property type="component" value="Chromosome"/>
</dbReference>
<dbReference type="InterPro" id="IPR027417">
    <property type="entry name" value="P-loop_NTPase"/>
</dbReference>
<comment type="similarity">
    <text evidence="1 12">Belongs to the helicase family. DnaB subfamily.</text>
</comment>
<feature type="domain" description="SF4 helicase" evidence="13">
    <location>
        <begin position="154"/>
        <end position="418"/>
    </location>
</feature>
<keyword evidence="15" id="KW-1185">Reference proteome</keyword>
<keyword evidence="6 12" id="KW-0347">Helicase</keyword>
<gene>
    <name evidence="14" type="ORF">DCMF_16955</name>
</gene>
<dbReference type="KEGG" id="fwa:DCMF_16955"/>
<dbReference type="InterPro" id="IPR007692">
    <property type="entry name" value="DNA_helicase_DnaB"/>
</dbReference>
<evidence type="ECO:0000256" key="10">
    <source>
        <dbReference type="ARBA" id="ARBA00048954"/>
    </source>
</evidence>
<dbReference type="FunFam" id="1.10.860.10:FF:000001">
    <property type="entry name" value="Replicative DNA helicase"/>
    <property type="match status" value="1"/>
</dbReference>
<evidence type="ECO:0000256" key="12">
    <source>
        <dbReference type="RuleBase" id="RU362085"/>
    </source>
</evidence>
<dbReference type="AlphaFoldDB" id="A0A3G1L208"/>
<dbReference type="PANTHER" id="PTHR30153:SF2">
    <property type="entry name" value="REPLICATIVE DNA HELICASE"/>
    <property type="match status" value="1"/>
</dbReference>
<dbReference type="Pfam" id="PF03796">
    <property type="entry name" value="DnaB_C"/>
    <property type="match status" value="1"/>
</dbReference>
<evidence type="ECO:0000256" key="5">
    <source>
        <dbReference type="ARBA" id="ARBA00022801"/>
    </source>
</evidence>
<reference evidence="14 15" key="1">
    <citation type="submission" date="2016-10" db="EMBL/GenBank/DDBJ databases">
        <title>Complete Genome Sequence of Peptococcaceae strain DCMF.</title>
        <authorList>
            <person name="Edwards R.J."/>
            <person name="Holland S.I."/>
            <person name="Deshpande N.P."/>
            <person name="Wong Y.K."/>
            <person name="Ertan H."/>
            <person name="Manefield M."/>
            <person name="Russell T.L."/>
            <person name="Lee M.J."/>
        </authorList>
    </citation>
    <scope>NUCLEOTIDE SEQUENCE [LARGE SCALE GENOMIC DNA]</scope>
    <source>
        <strain evidence="14 15">DCMF</strain>
    </source>
</reference>
<keyword evidence="3 12" id="KW-0235">DNA replication</keyword>
<dbReference type="EMBL" id="CP017634">
    <property type="protein sequence ID" value="ATW28684.1"/>
    <property type="molecule type" value="Genomic_DNA"/>
</dbReference>
<evidence type="ECO:0000256" key="9">
    <source>
        <dbReference type="ARBA" id="ARBA00023235"/>
    </source>
</evidence>
<organism evidence="14 15">
    <name type="scientific">Formimonas warabiya</name>
    <dbReference type="NCBI Taxonomy" id="1761012"/>
    <lineage>
        <taxon>Bacteria</taxon>
        <taxon>Bacillati</taxon>
        <taxon>Bacillota</taxon>
        <taxon>Clostridia</taxon>
        <taxon>Eubacteriales</taxon>
        <taxon>Peptococcaceae</taxon>
        <taxon>Candidatus Formimonas</taxon>
    </lineage>
</organism>
<dbReference type="InterPro" id="IPR016136">
    <property type="entry name" value="DNA_helicase_N/primase_C"/>
</dbReference>
<dbReference type="InterPro" id="IPR007693">
    <property type="entry name" value="DNA_helicase_DnaB-like_N"/>
</dbReference>
<dbReference type="Gene3D" id="1.10.860.10">
    <property type="entry name" value="DNAb Helicase, Chain A"/>
    <property type="match status" value="1"/>
</dbReference>
<sequence>MLDKEAIFSVVEHVRSTDFYKEAHRIIFDCLLDLNDQGEPVDLVTLVEELRQKGHLEKVGGISYVAALANAVPTAANAVYYGKIVAEKALLRSLISISTRIAQQGYDQSSEPWELIDEAEKMIFSVTQRKARDGFVPIRDVVVATFEQIGQIKATEGVTGIPTFKNLDYYLSGLQKSDLIIVAARPAMGKTSFCLNIAQNSGVKYGKTVAVFSLEMSKEQLVQRMLCAEARVDQSKVRTGYVTEEEWRRLSVALAPLAEAKIYLDDTPGITVLEMRAKARRLKAEKGLDLIVIDYIQLMQGNRRSENRQQEISEISRSLKALARELEVPVLALSQLSRAVEQSSDKRPTLSHLRESGALEQDADVVIFIHRPEYYDPDTEQRGIAEIIVAKHRNGPVGKAELAFLKEYTKFMDLAKEPGQGSY</sequence>
<evidence type="ECO:0000313" key="14">
    <source>
        <dbReference type="EMBL" id="ATW28684.1"/>
    </source>
</evidence>
<keyword evidence="9" id="KW-0413">Isomerase</keyword>
<evidence type="ECO:0000256" key="7">
    <source>
        <dbReference type="ARBA" id="ARBA00022840"/>
    </source>
</evidence>
<evidence type="ECO:0000259" key="13">
    <source>
        <dbReference type="PROSITE" id="PS51199"/>
    </source>
</evidence>